<reference evidence="1" key="1">
    <citation type="submission" date="2018-07" db="EMBL/GenBank/DDBJ databases">
        <authorList>
            <person name="Quirk P.G."/>
            <person name="Krulwich T.A."/>
        </authorList>
    </citation>
    <scope>NUCLEOTIDE SEQUENCE</scope>
</reference>
<dbReference type="EMBL" id="UIDG01000096">
    <property type="protein sequence ID" value="SUS05300.1"/>
    <property type="molecule type" value="Genomic_DNA"/>
</dbReference>
<gene>
    <name evidence="1" type="ORF">DF3PB_1850005</name>
</gene>
<name>A0A380TAK0_9ZZZZ</name>
<proteinExistence type="predicted"/>
<organism evidence="1">
    <name type="scientific">metagenome</name>
    <dbReference type="NCBI Taxonomy" id="256318"/>
    <lineage>
        <taxon>unclassified sequences</taxon>
        <taxon>metagenomes</taxon>
    </lineage>
</organism>
<protein>
    <submittedName>
        <fullName evidence="1">Uncharacterized protein</fullName>
    </submittedName>
</protein>
<accession>A0A380TAK0</accession>
<evidence type="ECO:0000313" key="1">
    <source>
        <dbReference type="EMBL" id="SUS05300.1"/>
    </source>
</evidence>
<sequence length="57" mass="6225">MATAFPLEPGGLEIETVYRILADLRTAIRACEVDDATYALPLLRTIERALVHASPAE</sequence>
<dbReference type="AlphaFoldDB" id="A0A380TAK0"/>